<evidence type="ECO:0000313" key="2">
    <source>
        <dbReference type="EMBL" id="TYK09879.1"/>
    </source>
</evidence>
<gene>
    <name evidence="2" type="ORF">E5676_scaffold39G00510</name>
    <name evidence="1" type="ORF">E6C27_scaffold455G001460</name>
</gene>
<evidence type="ECO:0000313" key="1">
    <source>
        <dbReference type="EMBL" id="KAA0061300.1"/>
    </source>
</evidence>
<dbReference type="EMBL" id="SSTE01005050">
    <property type="protein sequence ID" value="KAA0061300.1"/>
    <property type="molecule type" value="Genomic_DNA"/>
</dbReference>
<reference evidence="3 4" key="1">
    <citation type="submission" date="2019-08" db="EMBL/GenBank/DDBJ databases">
        <title>Draft genome sequences of two oriental melons (Cucumis melo L. var makuwa).</title>
        <authorList>
            <person name="Kwon S.-Y."/>
        </authorList>
    </citation>
    <scope>NUCLEOTIDE SEQUENCE [LARGE SCALE GENOMIC DNA]</scope>
    <source>
        <strain evidence="4">cv. Chang Bougi</strain>
        <strain evidence="3">cv. SW 3</strain>
        <tissue evidence="1">Leaf</tissue>
    </source>
</reference>
<comment type="caution">
    <text evidence="1">The sequence shown here is derived from an EMBL/GenBank/DDBJ whole genome shotgun (WGS) entry which is preliminary data.</text>
</comment>
<protein>
    <submittedName>
        <fullName evidence="1">Uncharacterized protein</fullName>
    </submittedName>
</protein>
<dbReference type="Proteomes" id="UP000321393">
    <property type="component" value="Unassembled WGS sequence"/>
</dbReference>
<proteinExistence type="predicted"/>
<sequence>MKRKTLTAVAHNTCRESFARRTVAGWFSLLKPSVHSTPIVCQRGFDFTTTSHSGLVWSTLTGSVGPQNSLGTCLWKGKEEGRGGSKVAWGEFGFFVDGLGGGLHYKGGRCGQLIMGWIGHGVFELSYVSMIGCVECGLTNGCKVSGHHGGFSMRVRGGLSSGYWEGYEEEVVACVWCATIYFIWHKCNHHLHGGQAREPIVLFHVIRTCVCALVVSWHEDV</sequence>
<dbReference type="Proteomes" id="UP000321947">
    <property type="component" value="Unassembled WGS sequence"/>
</dbReference>
<accession>A0A5A7V1U6</accession>
<evidence type="ECO:0000313" key="3">
    <source>
        <dbReference type="Proteomes" id="UP000321393"/>
    </source>
</evidence>
<name>A0A5A7V1U6_CUCMM</name>
<organism evidence="1 3">
    <name type="scientific">Cucumis melo var. makuwa</name>
    <name type="common">Oriental melon</name>
    <dbReference type="NCBI Taxonomy" id="1194695"/>
    <lineage>
        <taxon>Eukaryota</taxon>
        <taxon>Viridiplantae</taxon>
        <taxon>Streptophyta</taxon>
        <taxon>Embryophyta</taxon>
        <taxon>Tracheophyta</taxon>
        <taxon>Spermatophyta</taxon>
        <taxon>Magnoliopsida</taxon>
        <taxon>eudicotyledons</taxon>
        <taxon>Gunneridae</taxon>
        <taxon>Pentapetalae</taxon>
        <taxon>rosids</taxon>
        <taxon>fabids</taxon>
        <taxon>Cucurbitales</taxon>
        <taxon>Cucurbitaceae</taxon>
        <taxon>Benincaseae</taxon>
        <taxon>Cucumis</taxon>
    </lineage>
</organism>
<dbReference type="EMBL" id="SSTD01011273">
    <property type="protein sequence ID" value="TYK09879.1"/>
    <property type="molecule type" value="Genomic_DNA"/>
</dbReference>
<evidence type="ECO:0000313" key="4">
    <source>
        <dbReference type="Proteomes" id="UP000321947"/>
    </source>
</evidence>
<dbReference type="OrthoDB" id="1734977at2759"/>
<dbReference type="AlphaFoldDB" id="A0A5A7V1U6"/>